<evidence type="ECO:0000259" key="2">
    <source>
        <dbReference type="Pfam" id="PF01979"/>
    </source>
</evidence>
<dbReference type="Gene3D" id="3.20.20.140">
    <property type="entry name" value="Metal-dependent hydrolases"/>
    <property type="match status" value="1"/>
</dbReference>
<dbReference type="EC" id="3.5.4.28" evidence="3"/>
<dbReference type="RefSeq" id="WP_208411601.1">
    <property type="nucleotide sequence ID" value="NZ_JAANOW010000005.1"/>
</dbReference>
<dbReference type="AlphaFoldDB" id="A0A7X5ZGK3"/>
<protein>
    <submittedName>
        <fullName evidence="3">5-methylthioadenosine/S-adenosylhomocysteine deaminase</fullName>
        <ecNumber evidence="3">3.5.4.28</ecNumber>
        <ecNumber evidence="3">3.5.4.31</ecNumber>
    </submittedName>
</protein>
<feature type="domain" description="Amidohydrolase-related" evidence="2">
    <location>
        <begin position="66"/>
        <end position="452"/>
    </location>
</feature>
<proteinExistence type="predicted"/>
<dbReference type="Pfam" id="PF01979">
    <property type="entry name" value="Amidohydro_1"/>
    <property type="match status" value="1"/>
</dbReference>
<keyword evidence="1 3" id="KW-0378">Hydrolase</keyword>
<dbReference type="PANTHER" id="PTHR43794:SF11">
    <property type="entry name" value="AMIDOHYDROLASE-RELATED DOMAIN-CONTAINING PROTEIN"/>
    <property type="match status" value="1"/>
</dbReference>
<name>A0A7X5ZGK3_9MYCO</name>
<dbReference type="Proteomes" id="UP000547444">
    <property type="component" value="Unassembled WGS sequence"/>
</dbReference>
<evidence type="ECO:0000313" key="3">
    <source>
        <dbReference type="EMBL" id="NIH99222.1"/>
    </source>
</evidence>
<gene>
    <name evidence="3" type="ORF">FHU31_006246</name>
</gene>
<accession>A0A7X5ZGK3</accession>
<keyword evidence="4" id="KW-1185">Reference proteome</keyword>
<reference evidence="3 4" key="1">
    <citation type="submission" date="2020-03" db="EMBL/GenBank/DDBJ databases">
        <title>Sequencing the genomes of 1000 actinobacteria strains.</title>
        <authorList>
            <person name="Klenk H.-P."/>
        </authorList>
    </citation>
    <scope>NUCLEOTIDE SEQUENCE [LARGE SCALE GENOMIC DNA]</scope>
    <source>
        <strain evidence="3 4">DSM 44556</strain>
    </source>
</reference>
<dbReference type="EMBL" id="JAANOW010000005">
    <property type="protein sequence ID" value="NIH99222.1"/>
    <property type="molecule type" value="Genomic_DNA"/>
</dbReference>
<dbReference type="GO" id="GO:0090614">
    <property type="term" value="F:5'-methylthioadenosine deaminase activity"/>
    <property type="evidence" value="ECO:0007669"/>
    <property type="project" value="UniProtKB-EC"/>
</dbReference>
<evidence type="ECO:0000256" key="1">
    <source>
        <dbReference type="ARBA" id="ARBA00022801"/>
    </source>
</evidence>
<dbReference type="Gene3D" id="2.30.40.10">
    <property type="entry name" value="Urease, subunit C, domain 1"/>
    <property type="match status" value="1"/>
</dbReference>
<dbReference type="InterPro" id="IPR032466">
    <property type="entry name" value="Metal_Hydrolase"/>
</dbReference>
<dbReference type="InterPro" id="IPR050287">
    <property type="entry name" value="MTA/SAH_deaminase"/>
</dbReference>
<dbReference type="EC" id="3.5.4.31" evidence="3"/>
<dbReference type="PANTHER" id="PTHR43794">
    <property type="entry name" value="AMINOHYDROLASE SSNA-RELATED"/>
    <property type="match status" value="1"/>
</dbReference>
<dbReference type="GO" id="GO:0050270">
    <property type="term" value="F:S-adenosylhomocysteine deaminase activity"/>
    <property type="evidence" value="ECO:0007669"/>
    <property type="project" value="UniProtKB-EC"/>
</dbReference>
<evidence type="ECO:0000313" key="4">
    <source>
        <dbReference type="Proteomes" id="UP000547444"/>
    </source>
</evidence>
<comment type="caution">
    <text evidence="3">The sequence shown here is derived from an EMBL/GenBank/DDBJ whole genome shotgun (WGS) entry which is preliminary data.</text>
</comment>
<organism evidence="3 4">
    <name type="scientific">Mycolicibacterium fluoranthenivorans</name>
    <dbReference type="NCBI Taxonomy" id="258505"/>
    <lineage>
        <taxon>Bacteria</taxon>
        <taxon>Bacillati</taxon>
        <taxon>Actinomycetota</taxon>
        <taxon>Actinomycetes</taxon>
        <taxon>Mycobacteriales</taxon>
        <taxon>Mycobacteriaceae</taxon>
        <taxon>Mycolicibacterium</taxon>
    </lineage>
</organism>
<sequence>MSFPVGETAVTRQTLFTDVYLWIGAGPTRAPTDLLVDAPLIAAIGSDARALAAPDARVVAGAGRHLVIPGLINAHFHSPANHLKGSLPSLPLELFMLFESPADEALRPTPREIYLRTMLGAIEMLNHGTTSVQDDAFLMPGPEPDAIDAVLAAYADSGIRATVALDQPELPDADKLPFLGEIAAATSWRDAVHAPAPMAAADLLNCYEYLFSRWHGAADGRLRAAVSISAPQRVSVPYFEALVQLSHRHHTPLFAHMLETKTQRVLSQHQARFAGRSLVRYTADLGLLDEHTNVIHAVWVDDADLDLIAAAGSTVLHNPVSNLRLGSGVMPLRAMLDRGIPVGLGVDEAICNDAVDMWSVVRMAGLIHNITDPDSDRWPRATEVLDCLWAGGAQAMGLPDTLGAIAPGRLADLAMLDLHTPTFTPRNDVAGQLVYCENGSDVVATMVDGVLVAGAGRLTRVDQEALLDEARELFAARRPDLIEAQTAAREVLPLYREVVDRAAAADVGINRWVK</sequence>
<dbReference type="InterPro" id="IPR011059">
    <property type="entry name" value="Metal-dep_hydrolase_composite"/>
</dbReference>
<dbReference type="InterPro" id="IPR006680">
    <property type="entry name" value="Amidohydro-rel"/>
</dbReference>
<dbReference type="SUPFAM" id="SSF51556">
    <property type="entry name" value="Metallo-dependent hydrolases"/>
    <property type="match status" value="1"/>
</dbReference>
<dbReference type="SUPFAM" id="SSF51338">
    <property type="entry name" value="Composite domain of metallo-dependent hydrolases"/>
    <property type="match status" value="1"/>
</dbReference>